<evidence type="ECO:0000313" key="2">
    <source>
        <dbReference type="EMBL" id="CAB4275973.1"/>
    </source>
</evidence>
<gene>
    <name evidence="2" type="ORF">CURHAP_LOCUS24963</name>
</gene>
<organism evidence="2 3">
    <name type="scientific">Prunus armeniaca</name>
    <name type="common">Apricot</name>
    <name type="synonym">Armeniaca vulgaris</name>
    <dbReference type="NCBI Taxonomy" id="36596"/>
    <lineage>
        <taxon>Eukaryota</taxon>
        <taxon>Viridiplantae</taxon>
        <taxon>Streptophyta</taxon>
        <taxon>Embryophyta</taxon>
        <taxon>Tracheophyta</taxon>
        <taxon>Spermatophyta</taxon>
        <taxon>Magnoliopsida</taxon>
        <taxon>eudicotyledons</taxon>
        <taxon>Gunneridae</taxon>
        <taxon>Pentapetalae</taxon>
        <taxon>rosids</taxon>
        <taxon>fabids</taxon>
        <taxon>Rosales</taxon>
        <taxon>Rosaceae</taxon>
        <taxon>Amygdaloideae</taxon>
        <taxon>Amygdaleae</taxon>
        <taxon>Prunus</taxon>
    </lineage>
</organism>
<dbReference type="Proteomes" id="UP000507222">
    <property type="component" value="Unassembled WGS sequence"/>
</dbReference>
<protein>
    <submittedName>
        <fullName evidence="2">Uncharacterized protein</fullName>
    </submittedName>
</protein>
<proteinExistence type="predicted"/>
<evidence type="ECO:0000313" key="3">
    <source>
        <dbReference type="Proteomes" id="UP000507222"/>
    </source>
</evidence>
<feature type="region of interest" description="Disordered" evidence="1">
    <location>
        <begin position="1"/>
        <end position="31"/>
    </location>
</feature>
<sequence length="116" mass="12888">MKKSISDIKLANGPLPRKNKRKNNANSNMLNNRTESFQVVNAILLMKTIGHKTGLIPFNGTIEVAFDTAHPFSRQGMVVRGGRNKIPSMIVVEGLDLCEHSLAPLIRFGCFLERGR</sequence>
<name>A0A6J5UIS6_PRUAR</name>
<accession>A0A6J5UIS6</accession>
<reference evidence="2 3" key="1">
    <citation type="submission" date="2020-05" db="EMBL/GenBank/DDBJ databases">
        <authorList>
            <person name="Campoy J."/>
            <person name="Schneeberger K."/>
            <person name="Spophaly S."/>
        </authorList>
    </citation>
    <scope>NUCLEOTIDE SEQUENCE [LARGE SCALE GENOMIC DNA]</scope>
    <source>
        <strain evidence="2">PruArmRojPasFocal</strain>
    </source>
</reference>
<dbReference type="AlphaFoldDB" id="A0A6J5UIS6"/>
<dbReference type="EMBL" id="CAEKDK010000004">
    <property type="protein sequence ID" value="CAB4275973.1"/>
    <property type="molecule type" value="Genomic_DNA"/>
</dbReference>
<evidence type="ECO:0000256" key="1">
    <source>
        <dbReference type="SAM" id="MobiDB-lite"/>
    </source>
</evidence>